<name>A0AAP0L9U3_9MAGN</name>
<dbReference type="AlphaFoldDB" id="A0AAP0L9U3"/>
<dbReference type="EMBL" id="JBBNAG010000001">
    <property type="protein sequence ID" value="KAK9166640.1"/>
    <property type="molecule type" value="Genomic_DNA"/>
</dbReference>
<reference evidence="1 2" key="1">
    <citation type="submission" date="2024-01" db="EMBL/GenBank/DDBJ databases">
        <title>Genome assemblies of Stephania.</title>
        <authorList>
            <person name="Yang L."/>
        </authorList>
    </citation>
    <scope>NUCLEOTIDE SEQUENCE [LARGE SCALE GENOMIC DNA]</scope>
    <source>
        <strain evidence="1">JXDWG</strain>
        <tissue evidence="1">Leaf</tissue>
    </source>
</reference>
<comment type="caution">
    <text evidence="1">The sequence shown here is derived from an EMBL/GenBank/DDBJ whole genome shotgun (WGS) entry which is preliminary data.</text>
</comment>
<evidence type="ECO:0000313" key="2">
    <source>
        <dbReference type="Proteomes" id="UP001419268"/>
    </source>
</evidence>
<protein>
    <submittedName>
        <fullName evidence="1">Uncharacterized protein</fullName>
    </submittedName>
</protein>
<accession>A0AAP0L9U3</accession>
<keyword evidence="2" id="KW-1185">Reference proteome</keyword>
<proteinExistence type="predicted"/>
<gene>
    <name evidence="1" type="ORF">Scep_001831</name>
</gene>
<dbReference type="Proteomes" id="UP001419268">
    <property type="component" value="Unassembled WGS sequence"/>
</dbReference>
<organism evidence="1 2">
    <name type="scientific">Stephania cephalantha</name>
    <dbReference type="NCBI Taxonomy" id="152367"/>
    <lineage>
        <taxon>Eukaryota</taxon>
        <taxon>Viridiplantae</taxon>
        <taxon>Streptophyta</taxon>
        <taxon>Embryophyta</taxon>
        <taxon>Tracheophyta</taxon>
        <taxon>Spermatophyta</taxon>
        <taxon>Magnoliopsida</taxon>
        <taxon>Ranunculales</taxon>
        <taxon>Menispermaceae</taxon>
        <taxon>Menispermoideae</taxon>
        <taxon>Cissampelideae</taxon>
        <taxon>Stephania</taxon>
    </lineage>
</organism>
<evidence type="ECO:0000313" key="1">
    <source>
        <dbReference type="EMBL" id="KAK9166640.1"/>
    </source>
</evidence>
<sequence length="141" mass="16232">MDAPQRTRHTSLSLTHECKAALILNVQKKGLFPFATQDIEEEELPMQPISNPEETPSLVSYVEKNELTSDDDWLSDEEDESVEELKFNFTYISRDCTTFDGKKAEKEVEMTFERSNELQEKSKEDKPMMLLKVPPVSCILV</sequence>